<gene>
    <name evidence="2" type="ORF">NMQ00_10470</name>
</gene>
<evidence type="ECO:0000313" key="2">
    <source>
        <dbReference type="EMBL" id="UTT41983.1"/>
    </source>
</evidence>
<evidence type="ECO:0000313" key="3">
    <source>
        <dbReference type="Proteomes" id="UP001060325"/>
    </source>
</evidence>
<keyword evidence="3" id="KW-1185">Reference proteome</keyword>
<accession>A0ABY5FK94</accession>
<name>A0ABY5FK94_9BACL</name>
<dbReference type="RefSeq" id="WP_255176649.1">
    <property type="nucleotide sequence ID" value="NZ_CP101462.1"/>
</dbReference>
<dbReference type="EMBL" id="CP101462">
    <property type="protein sequence ID" value="UTT41983.1"/>
    <property type="molecule type" value="Genomic_DNA"/>
</dbReference>
<dbReference type="HAMAP" id="MF_01448">
    <property type="entry name" value="UPF0473"/>
    <property type="match status" value="1"/>
</dbReference>
<protein>
    <recommendedName>
        <fullName evidence="1">UPF0473 protein NMQ00_10470</fullName>
    </recommendedName>
</protein>
<dbReference type="Pfam" id="PF06949">
    <property type="entry name" value="DUF1292"/>
    <property type="match status" value="1"/>
</dbReference>
<comment type="similarity">
    <text evidence="1">Belongs to the UPF0473 family.</text>
</comment>
<proteinExistence type="inferred from homology"/>
<dbReference type="InterPro" id="IPR009711">
    <property type="entry name" value="UPF0473"/>
</dbReference>
<evidence type="ECO:0000256" key="1">
    <source>
        <dbReference type="HAMAP-Rule" id="MF_01448"/>
    </source>
</evidence>
<sequence>MAEIRREEEMYRIPDENGDEHLFAEIFRMTSDRSKKTFVVLEPVGNPETEDEDDDTIEVYAFEIEELEEGEFILKLVEDDADFEEVMEAFDIVNDEVGLD</sequence>
<dbReference type="Proteomes" id="UP001060325">
    <property type="component" value="Chromosome"/>
</dbReference>
<reference evidence="2" key="1">
    <citation type="submission" date="2022-07" db="EMBL/GenBank/DDBJ databases">
        <title>Complete genome of CX2.</title>
        <authorList>
            <person name="Cao G."/>
        </authorList>
    </citation>
    <scope>NUCLEOTIDE SEQUENCE</scope>
    <source>
        <strain evidence="2">CX2</strain>
    </source>
</reference>
<organism evidence="2 3">
    <name type="scientific">Exiguobacterium aurantiacum</name>
    <dbReference type="NCBI Taxonomy" id="33987"/>
    <lineage>
        <taxon>Bacteria</taxon>
        <taxon>Bacillati</taxon>
        <taxon>Bacillota</taxon>
        <taxon>Bacilli</taxon>
        <taxon>Bacillales</taxon>
        <taxon>Bacillales Family XII. Incertae Sedis</taxon>
        <taxon>Exiguobacterium</taxon>
    </lineage>
</organism>